<evidence type="ECO:0000256" key="4">
    <source>
        <dbReference type="ARBA" id="ARBA00022729"/>
    </source>
</evidence>
<evidence type="ECO:0000256" key="3">
    <source>
        <dbReference type="ARBA" id="ARBA00022525"/>
    </source>
</evidence>
<dbReference type="EMBL" id="JAIWQS010000005">
    <property type="protein sequence ID" value="KAJ8766187.1"/>
    <property type="molecule type" value="Genomic_DNA"/>
</dbReference>
<dbReference type="GO" id="GO:0005576">
    <property type="term" value="C:extracellular region"/>
    <property type="evidence" value="ECO:0007669"/>
    <property type="project" value="UniProtKB-SubCell"/>
</dbReference>
<sequence length="180" mass="19646">MKHSSGSSSFIPILSVLFLVLVTTDVAVEARKSSPGEKTNVENLQKPKCSGDEDCFGEAVFNNSLKRKKGNSKIQNMKANLTFRDFSKRGGGEKATCGDKYYRNTKNVVAISSDWLGDDEERCNKQISITGNGVTVTAEVVDECDISDNCIAASRSVGKGLGIRRRKARKESIEVTWSDA</sequence>
<keyword evidence="3" id="KW-0964">Secreted</keyword>
<comment type="caution">
    <text evidence="6">The sequence shown here is derived from an EMBL/GenBank/DDBJ whole genome shotgun (WGS) entry which is preliminary data.</text>
</comment>
<dbReference type="Proteomes" id="UP001159364">
    <property type="component" value="Linkage Group LG05"/>
</dbReference>
<feature type="signal peptide" evidence="5">
    <location>
        <begin position="1"/>
        <end position="30"/>
    </location>
</feature>
<evidence type="ECO:0000313" key="7">
    <source>
        <dbReference type="Proteomes" id="UP001159364"/>
    </source>
</evidence>
<dbReference type="InterPro" id="IPR036908">
    <property type="entry name" value="RlpA-like_sf"/>
</dbReference>
<reference evidence="6 7" key="1">
    <citation type="submission" date="2021-09" db="EMBL/GenBank/DDBJ databases">
        <title>Genomic insights and catalytic innovation underlie evolution of tropane alkaloids biosynthesis.</title>
        <authorList>
            <person name="Wang Y.-J."/>
            <person name="Tian T."/>
            <person name="Huang J.-P."/>
            <person name="Huang S.-X."/>
        </authorList>
    </citation>
    <scope>NUCLEOTIDE SEQUENCE [LARGE SCALE GENOMIC DNA]</scope>
    <source>
        <strain evidence="6">KIB-2018</strain>
        <tissue evidence="6">Leaf</tissue>
    </source>
</reference>
<evidence type="ECO:0000256" key="2">
    <source>
        <dbReference type="ARBA" id="ARBA00005592"/>
    </source>
</evidence>
<comment type="similarity">
    <text evidence="2">Belongs to the kiwellin family.</text>
</comment>
<dbReference type="SUPFAM" id="SSF50685">
    <property type="entry name" value="Barwin-like endoglucanases"/>
    <property type="match status" value="1"/>
</dbReference>
<dbReference type="InterPro" id="IPR039271">
    <property type="entry name" value="Kiwellin-like"/>
</dbReference>
<organism evidence="6 7">
    <name type="scientific">Erythroxylum novogranatense</name>
    <dbReference type="NCBI Taxonomy" id="1862640"/>
    <lineage>
        <taxon>Eukaryota</taxon>
        <taxon>Viridiplantae</taxon>
        <taxon>Streptophyta</taxon>
        <taxon>Embryophyta</taxon>
        <taxon>Tracheophyta</taxon>
        <taxon>Spermatophyta</taxon>
        <taxon>Magnoliopsida</taxon>
        <taxon>eudicotyledons</taxon>
        <taxon>Gunneridae</taxon>
        <taxon>Pentapetalae</taxon>
        <taxon>rosids</taxon>
        <taxon>fabids</taxon>
        <taxon>Malpighiales</taxon>
        <taxon>Erythroxylaceae</taxon>
        <taxon>Erythroxylum</taxon>
    </lineage>
</organism>
<evidence type="ECO:0000256" key="1">
    <source>
        <dbReference type="ARBA" id="ARBA00004613"/>
    </source>
</evidence>
<keyword evidence="7" id="KW-1185">Reference proteome</keyword>
<name>A0AAV8TH97_9ROSI</name>
<accession>A0AAV8TH97</accession>
<dbReference type="AlphaFoldDB" id="A0AAV8TH97"/>
<comment type="subcellular location">
    <subcellularLocation>
        <location evidence="1">Secreted</location>
    </subcellularLocation>
</comment>
<evidence type="ECO:0000313" key="6">
    <source>
        <dbReference type="EMBL" id="KAJ8766187.1"/>
    </source>
</evidence>
<feature type="chain" id="PRO_5043608639" evidence="5">
    <location>
        <begin position="31"/>
        <end position="180"/>
    </location>
</feature>
<dbReference type="Gene3D" id="2.40.40.10">
    <property type="entry name" value="RlpA-like domain"/>
    <property type="match status" value="1"/>
</dbReference>
<dbReference type="PANTHER" id="PTHR33191">
    <property type="entry name" value="RIPENING-RELATED PROTEIN 2-RELATED"/>
    <property type="match status" value="1"/>
</dbReference>
<evidence type="ECO:0000256" key="5">
    <source>
        <dbReference type="SAM" id="SignalP"/>
    </source>
</evidence>
<proteinExistence type="inferred from homology"/>
<protein>
    <submittedName>
        <fullName evidence="6">Uncharacterized protein</fullName>
    </submittedName>
</protein>
<dbReference type="PANTHER" id="PTHR33191:SF58">
    <property type="entry name" value="RIPENING-RELATED PROTEIN 1"/>
    <property type="match status" value="1"/>
</dbReference>
<dbReference type="Pfam" id="PF24300">
    <property type="entry name" value="KWL1"/>
    <property type="match status" value="1"/>
</dbReference>
<gene>
    <name evidence="6" type="ORF">K2173_021704</name>
</gene>
<keyword evidence="4 5" id="KW-0732">Signal</keyword>